<keyword evidence="4" id="KW-0158">Chromosome</keyword>
<keyword evidence="7" id="KW-0539">Nucleus</keyword>
<organism evidence="11 12">
    <name type="scientific">Onchocerca flexuosa</name>
    <dbReference type="NCBI Taxonomy" id="387005"/>
    <lineage>
        <taxon>Eukaryota</taxon>
        <taxon>Metazoa</taxon>
        <taxon>Ecdysozoa</taxon>
        <taxon>Nematoda</taxon>
        <taxon>Chromadorea</taxon>
        <taxon>Rhabditida</taxon>
        <taxon>Spirurina</taxon>
        <taxon>Spiruromorpha</taxon>
        <taxon>Filarioidea</taxon>
        <taxon>Onchocercidae</taxon>
        <taxon>Onchocerca</taxon>
    </lineage>
</organism>
<dbReference type="InterPro" id="IPR045036">
    <property type="entry name" value="Spartin-like"/>
</dbReference>
<dbReference type="InterPro" id="IPR032042">
    <property type="entry name" value="POT1PC"/>
</dbReference>
<dbReference type="AlphaFoldDB" id="A0A238C5N2"/>
<comment type="similarity">
    <text evidence="3">Belongs to the telombin family.</text>
</comment>
<dbReference type="EMBL" id="KZ269977">
    <property type="protein sequence ID" value="OZC12751.1"/>
    <property type="molecule type" value="Genomic_DNA"/>
</dbReference>
<evidence type="ECO:0000256" key="7">
    <source>
        <dbReference type="ARBA" id="ARBA00023242"/>
    </source>
</evidence>
<dbReference type="OrthoDB" id="20821at2759"/>
<evidence type="ECO:0000259" key="10">
    <source>
        <dbReference type="Pfam" id="PF16686"/>
    </source>
</evidence>
<evidence type="ECO:0000256" key="2">
    <source>
        <dbReference type="ARBA" id="ARBA00004574"/>
    </source>
</evidence>
<feature type="domain" description="Protection of telomeres protein 1 ssDNA-binding" evidence="10">
    <location>
        <begin position="624"/>
        <end position="757"/>
    </location>
</feature>
<dbReference type="GO" id="GO:0005886">
    <property type="term" value="C:plasma membrane"/>
    <property type="evidence" value="ECO:0007669"/>
    <property type="project" value="TreeGrafter"/>
</dbReference>
<sequence length="939" mass="105975">MATNRNVNELYSEACACMEQGLCYDEIDDIENALAFYERSLLLIKEAAKEKNCKKNDMYKVVTEGKKRVEARIKDLKKNKERQKQVKDDTSDTKKMKVDNEENKNELKKQIESVRTAEADLIYYIPDGVQLFIIENESTSAPTVPSSLEIFRFSSTEERPETTQVEAFIQVGPWSYPLVPGSTPVLKNDFGAYIVPNPTSEQPDMFVGILLPTNLDAKDEEDFYSILKHYTEIRTQELSRQMSKEEREHLSSDYLATNINHVVQKTSKLVSDKSAQIRSSLTPDQEPMQINAGIRFGIHYVHKGSKMVAKCTRYLLDKIGDMGISVGKTLASGAEKHLGDGESGVVHGTVYVLGSGITSASTIWIALENASKTMAKNIADETVDTVRHKWGDQASITAHEALYATGHTSLAALQLWDLGPRSIAGRAARKAGTQFVTDLYKKNIMKQQSSYSYTSLVNLKKCNTKEKIHVFAKVAEVKSIRSVDILENVQLVNVIYLRDSSVNFFIRCIIYSEMTDIFTERIKIDQIIQLNHVHIRTNPGRLPSLYGKLNADEFAIVLINHQLGSGFNVVFHSSANYYLPENCEEMIAALQVYSNNMPIVSSAANSFFGNTLKFHNGGETVCCLNQVVRFQYYNIVVQAISIFINDIGNVVLRCWDTTKPPSSMFVFADENIFEVIHADEELESLAKEYLCDIVFYNEHGDYLKKNVKHGDILLLVNVHYYVVQDCDMLTIHEGGKRYNRGIKILDDSSSQKAKLLNDVKVFVTNRTFSRQKVSDASLNSEVTIRQTRTIISSASGDNTVQESEAGTSIISRNDSVSANRVRLNTPVTNEKIMASIFDIHHSIKKANFIHQSEACIAPNLRWQQMQAVQLGWIATYIVKKWISEQSCLSLPSLQRFYALAKRGSEFLVTNALNCLRKENKDLLRKFVKILLCQESFVME</sequence>
<dbReference type="Proteomes" id="UP000242913">
    <property type="component" value="Unassembled WGS sequence"/>
</dbReference>
<evidence type="ECO:0000256" key="1">
    <source>
        <dbReference type="ARBA" id="ARBA00004123"/>
    </source>
</evidence>
<dbReference type="InterPro" id="IPR009686">
    <property type="entry name" value="Senescence/spartin_C"/>
</dbReference>
<proteinExistence type="inferred from homology"/>
<dbReference type="Pfam" id="PF16686">
    <property type="entry name" value="POT1PC"/>
    <property type="match status" value="1"/>
</dbReference>
<comment type="subcellular location">
    <subcellularLocation>
        <location evidence="2">Chromosome</location>
        <location evidence="2">Telomere</location>
    </subcellularLocation>
    <subcellularLocation>
        <location evidence="1">Nucleus</location>
    </subcellularLocation>
</comment>
<dbReference type="GO" id="GO:0051301">
    <property type="term" value="P:cell division"/>
    <property type="evidence" value="ECO:0007669"/>
    <property type="project" value="TreeGrafter"/>
</dbReference>
<dbReference type="GO" id="GO:0030514">
    <property type="term" value="P:negative regulation of BMP signaling pathway"/>
    <property type="evidence" value="ECO:0007669"/>
    <property type="project" value="TreeGrafter"/>
</dbReference>
<evidence type="ECO:0000256" key="8">
    <source>
        <dbReference type="SAM" id="MobiDB-lite"/>
    </source>
</evidence>
<evidence type="ECO:0000313" key="11">
    <source>
        <dbReference type="EMBL" id="OZC12751.1"/>
    </source>
</evidence>
<dbReference type="SUPFAM" id="SSF50249">
    <property type="entry name" value="Nucleic acid-binding proteins"/>
    <property type="match status" value="1"/>
</dbReference>
<feature type="region of interest" description="Disordered" evidence="8">
    <location>
        <begin position="78"/>
        <end position="104"/>
    </location>
</feature>
<dbReference type="Gene3D" id="2.40.50.140">
    <property type="entry name" value="Nucleic acid-binding proteins"/>
    <property type="match status" value="2"/>
</dbReference>
<dbReference type="GO" id="GO:0000781">
    <property type="term" value="C:chromosome, telomeric region"/>
    <property type="evidence" value="ECO:0007669"/>
    <property type="project" value="UniProtKB-SubCell"/>
</dbReference>
<gene>
    <name evidence="11" type="ORF">X798_00384</name>
</gene>
<dbReference type="PANTHER" id="PTHR21068">
    <property type="entry name" value="SPARTIN"/>
    <property type="match status" value="1"/>
</dbReference>
<feature type="domain" description="Senescence" evidence="9">
    <location>
        <begin position="252"/>
        <end position="428"/>
    </location>
</feature>
<feature type="non-terminal residue" evidence="11">
    <location>
        <position position="939"/>
    </location>
</feature>
<dbReference type="GO" id="GO:0043047">
    <property type="term" value="F:single-stranded telomeric DNA binding"/>
    <property type="evidence" value="ECO:0007669"/>
    <property type="project" value="InterPro"/>
</dbReference>
<evidence type="ECO:0000313" key="12">
    <source>
        <dbReference type="Proteomes" id="UP000242913"/>
    </source>
</evidence>
<keyword evidence="6" id="KW-0238">DNA-binding</keyword>
<evidence type="ECO:0000259" key="9">
    <source>
        <dbReference type="Pfam" id="PF06911"/>
    </source>
</evidence>
<evidence type="ECO:0000256" key="5">
    <source>
        <dbReference type="ARBA" id="ARBA00022895"/>
    </source>
</evidence>
<protein>
    <submittedName>
        <fullName evidence="11">Uncharacterized protein</fullName>
    </submittedName>
</protein>
<evidence type="ECO:0000256" key="4">
    <source>
        <dbReference type="ARBA" id="ARBA00022454"/>
    </source>
</evidence>
<keyword evidence="12" id="KW-1185">Reference proteome</keyword>
<name>A0A238C5N2_9BILA</name>
<dbReference type="GO" id="GO:0005634">
    <property type="term" value="C:nucleus"/>
    <property type="evidence" value="ECO:0007669"/>
    <property type="project" value="UniProtKB-SubCell"/>
</dbReference>
<dbReference type="PANTHER" id="PTHR21068:SF43">
    <property type="entry name" value="SPARTIN"/>
    <property type="match status" value="1"/>
</dbReference>
<dbReference type="Pfam" id="PF06911">
    <property type="entry name" value="Senescence"/>
    <property type="match status" value="1"/>
</dbReference>
<accession>A0A238C5N2</accession>
<dbReference type="InterPro" id="IPR012340">
    <property type="entry name" value="NA-bd_OB-fold"/>
</dbReference>
<keyword evidence="5" id="KW-0779">Telomere</keyword>
<reference evidence="11 12" key="1">
    <citation type="submission" date="2015-12" db="EMBL/GenBank/DDBJ databases">
        <title>Draft genome of the nematode, Onchocerca flexuosa.</title>
        <authorList>
            <person name="Mitreva M."/>
        </authorList>
    </citation>
    <scope>NUCLEOTIDE SEQUENCE [LARGE SCALE GENOMIC DNA]</scope>
    <source>
        <strain evidence="11">Red Deer</strain>
    </source>
</reference>
<evidence type="ECO:0000256" key="6">
    <source>
        <dbReference type="ARBA" id="ARBA00023125"/>
    </source>
</evidence>
<evidence type="ECO:0000256" key="3">
    <source>
        <dbReference type="ARBA" id="ARBA00008442"/>
    </source>
</evidence>